<keyword evidence="15" id="KW-1185">Reference proteome</keyword>
<organism evidence="14 15">
    <name type="scientific">Rhodanobacter soli</name>
    <dbReference type="NCBI Taxonomy" id="590609"/>
    <lineage>
        <taxon>Bacteria</taxon>
        <taxon>Pseudomonadati</taxon>
        <taxon>Pseudomonadota</taxon>
        <taxon>Gammaproteobacteria</taxon>
        <taxon>Lysobacterales</taxon>
        <taxon>Rhodanobacteraceae</taxon>
        <taxon>Rhodanobacter</taxon>
    </lineage>
</organism>
<dbReference type="PANTHER" id="PTHR31462">
    <property type="entry name" value="ENDOSOMAL/LYSOSOMAL POTASSIUM CHANNEL TMEM175"/>
    <property type="match status" value="1"/>
</dbReference>
<evidence type="ECO:0000256" key="5">
    <source>
        <dbReference type="ARBA" id="ARBA00022692"/>
    </source>
</evidence>
<evidence type="ECO:0000313" key="15">
    <source>
        <dbReference type="Proteomes" id="UP001549251"/>
    </source>
</evidence>
<evidence type="ECO:0000256" key="7">
    <source>
        <dbReference type="ARBA" id="ARBA00022958"/>
    </source>
</evidence>
<name>A0ABV2Q224_9GAMM</name>
<keyword evidence="10 13" id="KW-0472">Membrane</keyword>
<dbReference type="RefSeq" id="WP_354552945.1">
    <property type="nucleotide sequence ID" value="NZ_JBEPSD010000004.1"/>
</dbReference>
<proteinExistence type="inferred from homology"/>
<feature type="transmembrane region" description="Helical" evidence="13">
    <location>
        <begin position="161"/>
        <end position="185"/>
    </location>
</feature>
<protein>
    <submittedName>
        <fullName evidence="14">Membrane protein</fullName>
    </submittedName>
</protein>
<keyword evidence="11" id="KW-0407">Ion channel</keyword>
<evidence type="ECO:0000256" key="10">
    <source>
        <dbReference type="ARBA" id="ARBA00023136"/>
    </source>
</evidence>
<keyword evidence="4" id="KW-0633">Potassium transport</keyword>
<dbReference type="Pfam" id="PF06736">
    <property type="entry name" value="TMEM175"/>
    <property type="match status" value="1"/>
</dbReference>
<evidence type="ECO:0000256" key="8">
    <source>
        <dbReference type="ARBA" id="ARBA00022989"/>
    </source>
</evidence>
<feature type="transmembrane region" description="Helical" evidence="13">
    <location>
        <begin position="59"/>
        <end position="76"/>
    </location>
</feature>
<evidence type="ECO:0000256" key="3">
    <source>
        <dbReference type="ARBA" id="ARBA00022448"/>
    </source>
</evidence>
<gene>
    <name evidence="14" type="ORF">ABIE04_003407</name>
</gene>
<keyword evidence="7" id="KW-0630">Potassium</keyword>
<dbReference type="InterPro" id="IPR010617">
    <property type="entry name" value="TMEM175-like"/>
</dbReference>
<keyword evidence="9" id="KW-0406">Ion transport</keyword>
<keyword evidence="8 13" id="KW-1133">Transmembrane helix</keyword>
<dbReference type="PANTHER" id="PTHR31462:SF5">
    <property type="entry name" value="ENDOSOMAL_LYSOSOMAL PROTON CHANNEL TMEM175"/>
    <property type="match status" value="1"/>
</dbReference>
<keyword evidence="5 13" id="KW-0812">Transmembrane</keyword>
<comment type="subcellular location">
    <subcellularLocation>
        <location evidence="1">Membrane</location>
        <topology evidence="1">Multi-pass membrane protein</topology>
    </subcellularLocation>
</comment>
<feature type="transmembrane region" description="Helical" evidence="13">
    <location>
        <begin position="220"/>
        <end position="238"/>
    </location>
</feature>
<dbReference type="Proteomes" id="UP001549251">
    <property type="component" value="Unassembled WGS sequence"/>
</dbReference>
<evidence type="ECO:0000256" key="1">
    <source>
        <dbReference type="ARBA" id="ARBA00004141"/>
    </source>
</evidence>
<feature type="transmembrane region" description="Helical" evidence="13">
    <location>
        <begin position="96"/>
        <end position="113"/>
    </location>
</feature>
<keyword evidence="3" id="KW-0813">Transport</keyword>
<keyword evidence="6" id="KW-0631">Potassium channel</keyword>
<evidence type="ECO:0000256" key="9">
    <source>
        <dbReference type="ARBA" id="ARBA00023065"/>
    </source>
</evidence>
<feature type="transmembrane region" description="Helical" evidence="13">
    <location>
        <begin position="197"/>
        <end position="214"/>
    </location>
</feature>
<dbReference type="EMBL" id="JBEPSD010000004">
    <property type="protein sequence ID" value="MET4571025.1"/>
    <property type="molecule type" value="Genomic_DNA"/>
</dbReference>
<evidence type="ECO:0000313" key="14">
    <source>
        <dbReference type="EMBL" id="MET4571025.1"/>
    </source>
</evidence>
<comment type="catalytic activity">
    <reaction evidence="12">
        <text>K(+)(in) = K(+)(out)</text>
        <dbReference type="Rhea" id="RHEA:29463"/>
        <dbReference type="ChEBI" id="CHEBI:29103"/>
    </reaction>
</comment>
<evidence type="ECO:0000256" key="2">
    <source>
        <dbReference type="ARBA" id="ARBA00006920"/>
    </source>
</evidence>
<comment type="caution">
    <text evidence="14">The sequence shown here is derived from an EMBL/GenBank/DDBJ whole genome shotgun (WGS) entry which is preliminary data.</text>
</comment>
<reference evidence="14 15" key="1">
    <citation type="submission" date="2024-06" db="EMBL/GenBank/DDBJ databases">
        <title>Sorghum-associated microbial communities from plants grown in Nebraska, USA.</title>
        <authorList>
            <person name="Schachtman D."/>
        </authorList>
    </citation>
    <scope>NUCLEOTIDE SEQUENCE [LARGE SCALE GENOMIC DNA]</scope>
    <source>
        <strain evidence="14 15">1757</strain>
    </source>
</reference>
<evidence type="ECO:0000256" key="13">
    <source>
        <dbReference type="SAM" id="Phobius"/>
    </source>
</evidence>
<feature type="transmembrane region" description="Helical" evidence="13">
    <location>
        <begin position="125"/>
        <end position="149"/>
    </location>
</feature>
<evidence type="ECO:0000256" key="12">
    <source>
        <dbReference type="ARBA" id="ARBA00034430"/>
    </source>
</evidence>
<accession>A0ABV2Q224</accession>
<comment type="similarity">
    <text evidence="2">Belongs to the TMEM175 family.</text>
</comment>
<evidence type="ECO:0000256" key="4">
    <source>
        <dbReference type="ARBA" id="ARBA00022538"/>
    </source>
</evidence>
<sequence>MSAATERQGYAIRRLPVADSGRDLRHHAAFGHGGMGKMGNRVREPISDHHVGQRHLDRLVMLSDGVFAIAITLSAIEIRPTAAPGQALWQTWSTPLLIYFLSFFLIGTVWAFHRRIVAHLRDIDPIGTVINLLLLSLVALMPVVIRFVFEGLQSGQGLLVYGIALGATYACMAILWLHVAFIAGLAPDLAPEKARKWLLEMVAGALIFAALAFHEAHFRWASLALTLLALVLLAAKRLPALRRPDRPDASA</sequence>
<evidence type="ECO:0000256" key="11">
    <source>
        <dbReference type="ARBA" id="ARBA00023303"/>
    </source>
</evidence>
<evidence type="ECO:0000256" key="6">
    <source>
        <dbReference type="ARBA" id="ARBA00022826"/>
    </source>
</evidence>